<evidence type="ECO:0000259" key="3">
    <source>
        <dbReference type="PROSITE" id="PS50893"/>
    </source>
</evidence>
<dbReference type="Proteomes" id="UP000177230">
    <property type="component" value="Unassembled WGS sequence"/>
</dbReference>
<dbReference type="PROSITE" id="PS50893">
    <property type="entry name" value="ABC_TRANSPORTER_2"/>
    <property type="match status" value="1"/>
</dbReference>
<reference evidence="4 5" key="1">
    <citation type="journal article" date="2016" name="Nat. Commun.">
        <title>Thousands of microbial genomes shed light on interconnected biogeochemical processes in an aquifer system.</title>
        <authorList>
            <person name="Anantharaman K."/>
            <person name="Brown C.T."/>
            <person name="Hug L.A."/>
            <person name="Sharon I."/>
            <person name="Castelle C.J."/>
            <person name="Probst A.J."/>
            <person name="Thomas B.C."/>
            <person name="Singh A."/>
            <person name="Wilkins M.J."/>
            <person name="Karaoz U."/>
            <person name="Brodie E.L."/>
            <person name="Williams K.H."/>
            <person name="Hubbard S.S."/>
            <person name="Banfield J.F."/>
        </authorList>
    </citation>
    <scope>NUCLEOTIDE SEQUENCE [LARGE SCALE GENOMIC DNA]</scope>
</reference>
<evidence type="ECO:0000256" key="2">
    <source>
        <dbReference type="ARBA" id="ARBA00022840"/>
    </source>
</evidence>
<organism evidence="4 5">
    <name type="scientific">Candidatus Edwardsbacteria bacterium GWF2_54_11</name>
    <dbReference type="NCBI Taxonomy" id="1817851"/>
    <lineage>
        <taxon>Bacteria</taxon>
        <taxon>Candidatus Edwardsiibacteriota</taxon>
    </lineage>
</organism>
<accession>A0A1F5RDP7</accession>
<comment type="caution">
    <text evidence="4">The sequence shown here is derived from an EMBL/GenBank/DDBJ whole genome shotgun (WGS) entry which is preliminary data.</text>
</comment>
<protein>
    <submittedName>
        <fullName evidence="4">Multidrug ABC transporter ATP-binding protein</fullName>
    </submittedName>
</protein>
<dbReference type="Gene3D" id="3.40.50.300">
    <property type="entry name" value="P-loop containing nucleotide triphosphate hydrolases"/>
    <property type="match status" value="1"/>
</dbReference>
<evidence type="ECO:0000256" key="1">
    <source>
        <dbReference type="ARBA" id="ARBA00022741"/>
    </source>
</evidence>
<dbReference type="Pfam" id="PF00005">
    <property type="entry name" value="ABC_tran"/>
    <property type="match status" value="1"/>
</dbReference>
<evidence type="ECO:0000313" key="4">
    <source>
        <dbReference type="EMBL" id="OGF12181.1"/>
    </source>
</evidence>
<keyword evidence="2 4" id="KW-0067">ATP-binding</keyword>
<dbReference type="AlphaFoldDB" id="A0A1F5RDP7"/>
<gene>
    <name evidence="4" type="ORF">A2024_04120</name>
</gene>
<dbReference type="InterPro" id="IPR003439">
    <property type="entry name" value="ABC_transporter-like_ATP-bd"/>
</dbReference>
<dbReference type="GO" id="GO:0016887">
    <property type="term" value="F:ATP hydrolysis activity"/>
    <property type="evidence" value="ECO:0007669"/>
    <property type="project" value="InterPro"/>
</dbReference>
<dbReference type="InterPro" id="IPR027417">
    <property type="entry name" value="P-loop_NTPase"/>
</dbReference>
<name>A0A1F5RDP7_9BACT</name>
<dbReference type="SMART" id="SM00382">
    <property type="entry name" value="AAA"/>
    <property type="match status" value="1"/>
</dbReference>
<sequence length="317" mass="34644">MTAPSIIADKLSKRFGGFVAVDSVSFEVREGGIFGFLGANGAGKSTTIKMLCGLLSSSSGTARVGGYDINRQADLVKKNIGYMSQKFSLYDDLTVAENINFFGGVYGLDGQNLKNRRQWALEMAGLSERQRSLTRELAGGLKQRLALGCAILHKPRILFLDEPTGGVDPVSRRSFWDLINELSSGGTTIFVTTHYLDEAEYCNQITLMHAGRIVAGGSPNQLKKEWIKNPILEFRSDDVVKAMGMIQGLPWALETTIFGNSLHVSVKEVQSGKREIIKAVGAGNIKPENIREVSPTLEDVFITLIEKKTPTENPEGK</sequence>
<dbReference type="PANTHER" id="PTHR43038:SF3">
    <property type="entry name" value="ABC TRANSPORTER G FAMILY MEMBER 20 ISOFORM X1"/>
    <property type="match status" value="1"/>
</dbReference>
<dbReference type="SUPFAM" id="SSF52540">
    <property type="entry name" value="P-loop containing nucleoside triphosphate hydrolases"/>
    <property type="match status" value="1"/>
</dbReference>
<proteinExistence type="predicted"/>
<dbReference type="InterPro" id="IPR003593">
    <property type="entry name" value="AAA+_ATPase"/>
</dbReference>
<feature type="domain" description="ABC transporter" evidence="3">
    <location>
        <begin position="6"/>
        <end position="235"/>
    </location>
</feature>
<evidence type="ECO:0000313" key="5">
    <source>
        <dbReference type="Proteomes" id="UP000177230"/>
    </source>
</evidence>
<dbReference type="EMBL" id="MFFM01000034">
    <property type="protein sequence ID" value="OGF12181.1"/>
    <property type="molecule type" value="Genomic_DNA"/>
</dbReference>
<dbReference type="PANTHER" id="PTHR43038">
    <property type="entry name" value="ATP-BINDING CASSETTE, SUB-FAMILY H, MEMBER 1"/>
    <property type="match status" value="1"/>
</dbReference>
<dbReference type="GO" id="GO:0005524">
    <property type="term" value="F:ATP binding"/>
    <property type="evidence" value="ECO:0007669"/>
    <property type="project" value="UniProtKB-KW"/>
</dbReference>
<keyword evidence="1" id="KW-0547">Nucleotide-binding</keyword>